<dbReference type="Pfam" id="PF00698">
    <property type="entry name" value="Acyl_transf_1"/>
    <property type="match status" value="1"/>
</dbReference>
<dbReference type="PROSITE" id="PS00455">
    <property type="entry name" value="AMP_BINDING"/>
    <property type="match status" value="1"/>
</dbReference>
<dbReference type="InterPro" id="IPR016035">
    <property type="entry name" value="Acyl_Trfase/lysoPLipase"/>
</dbReference>
<reference evidence="10" key="2">
    <citation type="submission" date="2020-09" db="EMBL/GenBank/DDBJ databases">
        <authorList>
            <person name="Sun Q."/>
            <person name="Sedlacek I."/>
        </authorList>
    </citation>
    <scope>NUCLEOTIDE SEQUENCE</scope>
    <source>
        <strain evidence="10">CCM 7897</strain>
    </source>
</reference>
<reference evidence="10" key="1">
    <citation type="journal article" date="2014" name="Int. J. Syst. Evol. Microbiol.">
        <title>Complete genome sequence of Corynebacterium casei LMG S-19264T (=DSM 44701T), isolated from a smear-ripened cheese.</title>
        <authorList>
            <consortium name="US DOE Joint Genome Institute (JGI-PGF)"/>
            <person name="Walter F."/>
            <person name="Albersmeier A."/>
            <person name="Kalinowski J."/>
            <person name="Ruckert C."/>
        </authorList>
    </citation>
    <scope>NUCLEOTIDE SEQUENCE</scope>
    <source>
        <strain evidence="10">CCM 7897</strain>
    </source>
</reference>
<dbReference type="InterPro" id="IPR016036">
    <property type="entry name" value="Malonyl_transacylase_ACP-bd"/>
</dbReference>
<dbReference type="SMART" id="SM00823">
    <property type="entry name" value="PKS_PP"/>
    <property type="match status" value="2"/>
</dbReference>
<dbReference type="Pfam" id="PF22621">
    <property type="entry name" value="CurL-like_PKS_C"/>
    <property type="match status" value="1"/>
</dbReference>
<feature type="region of interest" description="Disordered" evidence="7">
    <location>
        <begin position="1100"/>
        <end position="1119"/>
    </location>
</feature>
<dbReference type="InterPro" id="IPR014030">
    <property type="entry name" value="Ketoacyl_synth_N"/>
</dbReference>
<dbReference type="InterPro" id="IPR005814">
    <property type="entry name" value="Aminotrans_3"/>
</dbReference>
<dbReference type="InterPro" id="IPR015424">
    <property type="entry name" value="PyrdxlP-dep_Trfase"/>
</dbReference>
<dbReference type="Pfam" id="PF00109">
    <property type="entry name" value="ketoacyl-synt"/>
    <property type="match status" value="1"/>
</dbReference>
<dbReference type="Pfam" id="PF00668">
    <property type="entry name" value="Condensation"/>
    <property type="match status" value="1"/>
</dbReference>
<proteinExistence type="inferred from homology"/>
<dbReference type="InterPro" id="IPR023213">
    <property type="entry name" value="CAT-like_dom_sf"/>
</dbReference>
<dbReference type="Gene3D" id="3.40.50.12780">
    <property type="entry name" value="N-terminal domain of ligase-like"/>
    <property type="match status" value="1"/>
</dbReference>
<dbReference type="InterPro" id="IPR001242">
    <property type="entry name" value="Condensation_dom"/>
</dbReference>
<dbReference type="GO" id="GO:0031177">
    <property type="term" value="F:phosphopantetheine binding"/>
    <property type="evidence" value="ECO:0007669"/>
    <property type="project" value="InterPro"/>
</dbReference>
<evidence type="ECO:0000259" key="8">
    <source>
        <dbReference type="PROSITE" id="PS50075"/>
    </source>
</evidence>
<dbReference type="CDD" id="cd00833">
    <property type="entry name" value="PKS"/>
    <property type="match status" value="1"/>
</dbReference>
<accession>A0A917BRN1</accession>
<dbReference type="EMBL" id="BMCT01000001">
    <property type="protein sequence ID" value="GGF54348.1"/>
    <property type="molecule type" value="Genomic_DNA"/>
</dbReference>
<gene>
    <name evidence="10" type="ORF">GCM10007301_12330</name>
</gene>
<dbReference type="GO" id="GO:0044550">
    <property type="term" value="P:secondary metabolite biosynthetic process"/>
    <property type="evidence" value="ECO:0007669"/>
    <property type="project" value="UniProtKB-ARBA"/>
</dbReference>
<dbReference type="InterPro" id="IPR050091">
    <property type="entry name" value="PKS_NRPS_Biosynth_Enz"/>
</dbReference>
<dbReference type="InterPro" id="IPR009081">
    <property type="entry name" value="PP-bd_ACP"/>
</dbReference>
<dbReference type="SUPFAM" id="SSF52151">
    <property type="entry name" value="FabD/lysophospholipase-like"/>
    <property type="match status" value="1"/>
</dbReference>
<dbReference type="Pfam" id="PF00550">
    <property type="entry name" value="PP-binding"/>
    <property type="match status" value="2"/>
</dbReference>
<dbReference type="GO" id="GO:0004315">
    <property type="term" value="F:3-oxoacyl-[acyl-carrier-protein] synthase activity"/>
    <property type="evidence" value="ECO:0007669"/>
    <property type="project" value="InterPro"/>
</dbReference>
<dbReference type="SUPFAM" id="SSF47336">
    <property type="entry name" value="ACP-like"/>
    <property type="match status" value="2"/>
</dbReference>
<evidence type="ECO:0000256" key="6">
    <source>
        <dbReference type="ARBA" id="ARBA00029443"/>
    </source>
</evidence>
<sequence>MNVHPAPPAPPPGEDLRALLDLGAVAIVGVAGRFPGAGSVAGFWENLRRGADCISHFDPAALDDSFGGEVRGDRDYVPARPVLPDVERFDAPFFGMHARETALTDPQHRLLLECAWEGLEDAGHDPAAFAGAIGVFAGCSMNTYFLRHVCRDRQLIEDFTNAFQVGEYPLLVGAGHDFLATRIAYKLDLHGPAVTVASACSTSLLAVAQAAQSLQTYQCDMALAGGASISFPQHRGYLHQAGGMVSPDGRCRPFDAAAGGTVFGSGVGLVVLRRLEDALADGDQIYAVIRGYAVNNDGSGKVGFTSPSVDWQARVIASAHRQADITADSIGYVEAHGTATPLGDPIEFAGLSKAFRATTQRTGFCALGSAKGNVGHLDAAAGVIGLIKSALVLRHGEIPPLPHFETPNPAIDLAASPFHINRELLAWPRGASPRRTGTSAFGVGGTNVHVVLEEAPEAAPRRTEPETRPFLFPLSARSDAALAAARGALADHVERHPDLPLADVAHTLQVGRRSFDQRCAVAARTADELISKLRATAAAVKADGTRPVVFLFPGQGAQALNMGRGLYDSEPLFRDLVDRGAAAIAEVTGTDIRELLFAETEPEGENPLDQTVHTQPALFLIEYATARLLMSWGIHPDAMAGHSLGELVAATLSGVFGFEDAARAVAERGRLMYAQPRGVMLAVRMAADELAPLLPAGVDVAAINSPRNCVVSGAWPAMAGLEALLTARGIACQPLRTTHAFHSVMMEPVVEPLVARFAQLACGQPRTPYISCVSGGWASDADATDPAYWGRQCRAPVAFVTALETLATLDRPILVEVGPGQTLTTFARRVLRKEQYAAALTTLEAPGDDLLGLQETAGALWTLGVVPDWAVLTGPGRSRMSLPTYPFQRERHWIEPPPPAAMAPAPVPPPAFHPSPLPIVETEIMGTAHISSPAETSGQTAGHTAIATQVAAILEDLSGESLGAGDMATPFLELGFDSLFLAQVATKVQQVFKLPLTFRQLMGDLSSVDALSAHLAVHAQVLPAPAAPVAPVTPVTPVAAMPAPVVPMAFAPAPIPAGGSGDIQSVLRMQLDVMQQVINQQMVLLQGGQPVAVPSFPLAPQPAQPAAPAPVAAPAPAPTPAKAEAEIPADTGGRFQVYRGSKGPAGAITDAQSAFIADLGARMNARGKGSKDYTQAHRPVLADPRAAAGFRSEWKDLVFPVVCARAKGPRIWDVDGNAYIDLVNGYGQTAFGHSPDFVVEAVAAQLSEGFAIGPQSPLAGEVAALIAELTGNERVTFCNTGSEAVMAAMRVARTVTGRERVVLFGGGYHGQFDEVLVKGGGRSGTPIALPVAPGIPRGSVGNMIVLPFGTQESLDWVKANADTLAAVITEPVQSRHPGLVPVDFLRELRAVTERSGTAFVMDEVVTGFRTHPGGMQAVLGIRADLATYGKVVGGGLPIGVLAGTARFMDALDGGQWRYGDESVPEVAPTFFAGTFVRHPLVLAAARAVLTHLKDAGPGLQSGLAARTAALVSGINGHLERRGIATRAETYSSWFYVNFSEEDRLGGLFFHQARSLGLNIQEGFPAFLTTTHGAQEMAEIDRIVGESLDALQAAGILPGTGDARAAASARQPLPAQIAPTEPQREIWLAAQGGDEMSCAFNESVSVRFDAPVDADRLERALRAVVARHEVLRGRFDRSGAVFEIDPDVPLYLARVDLSGAGDPEAGLADLLADDAATPFDLINGPLVRASHVVLAGGTSVLVLTAHHIVCDGWSMNILLQELSQLHDADGAPTELPDALPFRRYALDQAASGAASTESERYWLAQYAELPPEADLPSDRPRPATKSFRGDTCTGAIDADLYRAVKKAGGRAGATLFSTLASAFQIVLWRLTGQTDQVLAIPTAGQSRVEGEAPLVGHCVNFLPLRTRIDPDAPAAQMLKSVQKAMMDLNDHPHFTFGTLVRKLNIPRNPSRLPLTQVQFNLERLGSALPFGTATGTVAANAKAFTNFDLFLNVIESEAGLRLECDYNTDLFGRETVARWLTHFEEVLRSVVADAERPVRALPVLAAAELDVVAHQLNDTARGGLDLRPLPELVREQAQFRPLNIAVRWRDRALSYGELDAASDALAHRLRASVPTPGGRVAILAARSPELVVGLLAIMKAGHAFVPLDPDHPDTRLRLVIEGARLDAMLGDDIRAALLAPALPYIDLDATPEPEDTHAPLPLGQADDSAYVIFTSGSTGKPKGVEISHAAVANLLWSMAERPGFSAGDTLLAVTTITFDIAVLELFLPLITGGTVIVADREDVQGGFGLAASIARLRPTHIQATPSLWRMLLEAGFAPYAGLRMLCGGEPLPRDLASALAGGEGELWNVYGPTETTIWSSAGRVLPDEAVITIGEPVLNTSLHVLDDSGRIALPGVAGELVIGGLGLAKGYFDRPDLTAAAFREGAPDGGEPVLLYHTGDLARRLPDGRIQHLGRRDLQIKLRGHRIELEDIECAARTRPDIADAAVTLAGADADARLVGYYVVQAGAGVSAEAVQAHVRAQLPPYMVPALWIQLDALPRTANGKLDRKALPAPELARVAPEHVPVRPRTETEGALAGIWADVLRIPDVSVEDDLFALGADSLHVFRIAARMLERGFGLDARHLMQHPTIAQLARLVEERGESGEAAPAVPSLRAFRRDAAGQTGAGR</sequence>
<dbReference type="SMART" id="SM00825">
    <property type="entry name" value="PKS_KS"/>
    <property type="match status" value="1"/>
</dbReference>
<dbReference type="Gene3D" id="3.30.559.10">
    <property type="entry name" value="Chloramphenicol acetyltransferase-like domain"/>
    <property type="match status" value="1"/>
</dbReference>
<dbReference type="InterPro" id="IPR042099">
    <property type="entry name" value="ANL_N_sf"/>
</dbReference>
<dbReference type="InterPro" id="IPR016039">
    <property type="entry name" value="Thiolase-like"/>
</dbReference>
<dbReference type="SUPFAM" id="SSF52777">
    <property type="entry name" value="CoA-dependent acyltransferases"/>
    <property type="match status" value="2"/>
</dbReference>
<dbReference type="SUPFAM" id="SSF56801">
    <property type="entry name" value="Acetyl-CoA synthetase-like"/>
    <property type="match status" value="1"/>
</dbReference>
<dbReference type="FunFam" id="3.30.300.30:FF:000010">
    <property type="entry name" value="Enterobactin synthetase component F"/>
    <property type="match status" value="1"/>
</dbReference>
<evidence type="ECO:0000256" key="2">
    <source>
        <dbReference type="ARBA" id="ARBA00022450"/>
    </source>
</evidence>
<dbReference type="InterPro" id="IPR014043">
    <property type="entry name" value="Acyl_transferase_dom"/>
</dbReference>
<dbReference type="InterPro" id="IPR020845">
    <property type="entry name" value="AMP-binding_CS"/>
</dbReference>
<evidence type="ECO:0000313" key="10">
    <source>
        <dbReference type="EMBL" id="GGF54348.1"/>
    </source>
</evidence>
<dbReference type="InterPro" id="IPR049704">
    <property type="entry name" value="Aminotrans_3_PPA_site"/>
</dbReference>
<keyword evidence="3" id="KW-0597">Phosphoprotein</keyword>
<dbReference type="InterPro" id="IPR045851">
    <property type="entry name" value="AMP-bd_C_sf"/>
</dbReference>
<name>A0A917BRN1_9HYPH</name>
<dbReference type="GO" id="GO:0006633">
    <property type="term" value="P:fatty acid biosynthetic process"/>
    <property type="evidence" value="ECO:0007669"/>
    <property type="project" value="InterPro"/>
</dbReference>
<dbReference type="InterPro" id="IPR010071">
    <property type="entry name" value="AA_adenyl_dom"/>
</dbReference>
<dbReference type="InterPro" id="IPR020841">
    <property type="entry name" value="PKS_Beta-ketoAc_synthase_dom"/>
</dbReference>
<dbReference type="PROSITE" id="PS50075">
    <property type="entry name" value="CARRIER"/>
    <property type="match status" value="2"/>
</dbReference>
<dbReference type="InterPro" id="IPR014031">
    <property type="entry name" value="Ketoacyl_synth_C"/>
</dbReference>
<dbReference type="CDD" id="cd19531">
    <property type="entry name" value="LCL_NRPS-like"/>
    <property type="match status" value="1"/>
</dbReference>
<dbReference type="GO" id="GO:0004312">
    <property type="term" value="F:fatty acid synthase activity"/>
    <property type="evidence" value="ECO:0007669"/>
    <property type="project" value="TreeGrafter"/>
</dbReference>
<dbReference type="Pfam" id="PF02801">
    <property type="entry name" value="Ketoacyl-synt_C"/>
    <property type="match status" value="1"/>
</dbReference>
<dbReference type="SMART" id="SM00827">
    <property type="entry name" value="PKS_AT"/>
    <property type="match status" value="1"/>
</dbReference>
<dbReference type="PANTHER" id="PTHR43775">
    <property type="entry name" value="FATTY ACID SYNTHASE"/>
    <property type="match status" value="1"/>
</dbReference>
<organism evidence="10 11">
    <name type="scientific">Azorhizobium oxalatiphilum</name>
    <dbReference type="NCBI Taxonomy" id="980631"/>
    <lineage>
        <taxon>Bacteria</taxon>
        <taxon>Pseudomonadati</taxon>
        <taxon>Pseudomonadota</taxon>
        <taxon>Alphaproteobacteria</taxon>
        <taxon>Hyphomicrobiales</taxon>
        <taxon>Xanthobacteraceae</taxon>
        <taxon>Azorhizobium</taxon>
    </lineage>
</organism>
<feature type="domain" description="Carrier" evidence="8">
    <location>
        <begin position="2566"/>
        <end position="2640"/>
    </location>
</feature>
<dbReference type="RefSeq" id="WP_188576344.1">
    <property type="nucleotide sequence ID" value="NZ_BMCT01000001.1"/>
</dbReference>
<evidence type="ECO:0000256" key="5">
    <source>
        <dbReference type="ARBA" id="ARBA00022898"/>
    </source>
</evidence>
<dbReference type="PROSITE" id="PS00600">
    <property type="entry name" value="AA_TRANSFER_CLASS_3"/>
    <property type="match status" value="1"/>
</dbReference>
<protein>
    <recommendedName>
        <fullName evidence="12">Amino acid adenylation domain-containing protein</fullName>
    </recommendedName>
</protein>
<keyword evidence="4" id="KW-0808">Transferase</keyword>
<dbReference type="PANTHER" id="PTHR43775:SF51">
    <property type="entry name" value="INACTIVE PHENOLPHTHIOCEROL SYNTHESIS POLYKETIDE SYNTHASE TYPE I PKS1-RELATED"/>
    <property type="match status" value="1"/>
</dbReference>
<dbReference type="InterPro" id="IPR020806">
    <property type="entry name" value="PKS_PP-bd"/>
</dbReference>
<evidence type="ECO:0000256" key="1">
    <source>
        <dbReference type="ARBA" id="ARBA00001933"/>
    </source>
</evidence>
<dbReference type="Gene3D" id="3.30.559.30">
    <property type="entry name" value="Nonribosomal peptide synthetase, condensation domain"/>
    <property type="match status" value="1"/>
</dbReference>
<feature type="region of interest" description="Disordered" evidence="7">
    <location>
        <begin position="2643"/>
        <end position="2667"/>
    </location>
</feature>
<dbReference type="Pfam" id="PF00501">
    <property type="entry name" value="AMP-binding"/>
    <property type="match status" value="1"/>
</dbReference>
<dbReference type="PROSITE" id="PS00606">
    <property type="entry name" value="KS3_1"/>
    <property type="match status" value="1"/>
</dbReference>
<dbReference type="InterPro" id="IPR015422">
    <property type="entry name" value="PyrdxlP-dep_Trfase_small"/>
</dbReference>
<dbReference type="Gene3D" id="3.30.300.30">
    <property type="match status" value="1"/>
</dbReference>
<comment type="caution">
    <text evidence="10">The sequence shown here is derived from an EMBL/GenBank/DDBJ whole genome shotgun (WGS) entry which is preliminary data.</text>
</comment>
<evidence type="ECO:0000313" key="11">
    <source>
        <dbReference type="Proteomes" id="UP000606044"/>
    </source>
</evidence>
<evidence type="ECO:0008006" key="12">
    <source>
        <dbReference type="Google" id="ProtNLM"/>
    </source>
</evidence>
<keyword evidence="11" id="KW-1185">Reference proteome</keyword>
<evidence type="ECO:0000256" key="7">
    <source>
        <dbReference type="SAM" id="MobiDB-lite"/>
    </source>
</evidence>
<dbReference type="InterPro" id="IPR001227">
    <property type="entry name" value="Ac_transferase_dom_sf"/>
</dbReference>
<dbReference type="InterPro" id="IPR036736">
    <property type="entry name" value="ACP-like_sf"/>
</dbReference>
<dbReference type="InterPro" id="IPR025110">
    <property type="entry name" value="AMP-bd_C"/>
</dbReference>
<dbReference type="SUPFAM" id="SSF53383">
    <property type="entry name" value="PLP-dependent transferases"/>
    <property type="match status" value="1"/>
</dbReference>
<keyword evidence="5" id="KW-0663">Pyridoxal phosphate</keyword>
<dbReference type="GO" id="GO:0008483">
    <property type="term" value="F:transaminase activity"/>
    <property type="evidence" value="ECO:0007669"/>
    <property type="project" value="InterPro"/>
</dbReference>
<dbReference type="Gene3D" id="3.40.47.10">
    <property type="match status" value="1"/>
</dbReference>
<dbReference type="SUPFAM" id="SSF53901">
    <property type="entry name" value="Thiolase-like"/>
    <property type="match status" value="1"/>
</dbReference>
<dbReference type="Proteomes" id="UP000606044">
    <property type="component" value="Unassembled WGS sequence"/>
</dbReference>
<dbReference type="Pfam" id="PF00202">
    <property type="entry name" value="Aminotran_3"/>
    <property type="match status" value="1"/>
</dbReference>
<dbReference type="Gene3D" id="1.10.1200.10">
    <property type="entry name" value="ACP-like"/>
    <property type="match status" value="2"/>
</dbReference>
<evidence type="ECO:0000256" key="4">
    <source>
        <dbReference type="ARBA" id="ARBA00022679"/>
    </source>
</evidence>
<dbReference type="Gene3D" id="3.40.640.10">
    <property type="entry name" value="Type I PLP-dependent aspartate aminotransferase-like (Major domain)"/>
    <property type="match status" value="1"/>
</dbReference>
<dbReference type="Gene3D" id="3.40.366.10">
    <property type="entry name" value="Malonyl-Coenzyme A Acyl Carrier Protein, domain 2"/>
    <property type="match status" value="1"/>
</dbReference>
<evidence type="ECO:0000256" key="3">
    <source>
        <dbReference type="ARBA" id="ARBA00022553"/>
    </source>
</evidence>
<dbReference type="GO" id="GO:0030170">
    <property type="term" value="F:pyridoxal phosphate binding"/>
    <property type="evidence" value="ECO:0007669"/>
    <property type="project" value="InterPro"/>
</dbReference>
<dbReference type="InterPro" id="IPR015421">
    <property type="entry name" value="PyrdxlP-dep_Trfase_major"/>
</dbReference>
<dbReference type="Gene3D" id="3.30.70.3290">
    <property type="match status" value="1"/>
</dbReference>
<feature type="domain" description="Carrier" evidence="8">
    <location>
        <begin position="941"/>
        <end position="1019"/>
    </location>
</feature>
<comment type="cofactor">
    <cofactor evidence="1">
        <name>pyridoxal 5'-phosphate</name>
        <dbReference type="ChEBI" id="CHEBI:597326"/>
    </cofactor>
</comment>
<dbReference type="SUPFAM" id="SSF55048">
    <property type="entry name" value="Probable ACP-binding domain of malonyl-CoA ACP transacylase"/>
    <property type="match status" value="1"/>
</dbReference>
<dbReference type="Pfam" id="PF13193">
    <property type="entry name" value="AMP-binding_C"/>
    <property type="match status" value="1"/>
</dbReference>
<evidence type="ECO:0000259" key="9">
    <source>
        <dbReference type="PROSITE" id="PS52004"/>
    </source>
</evidence>
<feature type="domain" description="Ketosynthase family 3 (KS3)" evidence="9">
    <location>
        <begin position="22"/>
        <end position="454"/>
    </location>
</feature>
<comment type="similarity">
    <text evidence="6">In the C-terminal section; belongs to the NRP synthetase family.</text>
</comment>
<dbReference type="PROSITE" id="PS52004">
    <property type="entry name" value="KS3_2"/>
    <property type="match status" value="1"/>
</dbReference>
<dbReference type="NCBIfam" id="TIGR01733">
    <property type="entry name" value="AA-adenyl-dom"/>
    <property type="match status" value="1"/>
</dbReference>
<dbReference type="Gene3D" id="3.90.1150.10">
    <property type="entry name" value="Aspartate Aminotransferase, domain 1"/>
    <property type="match status" value="1"/>
</dbReference>
<dbReference type="InterPro" id="IPR018201">
    <property type="entry name" value="Ketoacyl_synth_AS"/>
</dbReference>
<keyword evidence="2" id="KW-0596">Phosphopantetheine</keyword>
<dbReference type="InterPro" id="IPR000873">
    <property type="entry name" value="AMP-dep_synth/lig_dom"/>
</dbReference>